<protein>
    <recommendedName>
        <fullName evidence="3">RNase H type-1 domain-containing protein</fullName>
    </recommendedName>
</protein>
<sequence>MASQDPVEGKALHLEGLLPLVTDRSLPCCSWIENRDCLPCVQRTAQVADVKWDRPEVGVFKVNTDAAINNVHKTLGIGLIVRNHEGLVMGFDPTYRCYLPSSSC</sequence>
<dbReference type="EMBL" id="JANJYJ010000003">
    <property type="protein sequence ID" value="KAK3221506.1"/>
    <property type="molecule type" value="Genomic_DNA"/>
</dbReference>
<evidence type="ECO:0008006" key="3">
    <source>
        <dbReference type="Google" id="ProtNLM"/>
    </source>
</evidence>
<organism evidence="1 2">
    <name type="scientific">Dipteronia sinensis</name>
    <dbReference type="NCBI Taxonomy" id="43782"/>
    <lineage>
        <taxon>Eukaryota</taxon>
        <taxon>Viridiplantae</taxon>
        <taxon>Streptophyta</taxon>
        <taxon>Embryophyta</taxon>
        <taxon>Tracheophyta</taxon>
        <taxon>Spermatophyta</taxon>
        <taxon>Magnoliopsida</taxon>
        <taxon>eudicotyledons</taxon>
        <taxon>Gunneridae</taxon>
        <taxon>Pentapetalae</taxon>
        <taxon>rosids</taxon>
        <taxon>malvids</taxon>
        <taxon>Sapindales</taxon>
        <taxon>Sapindaceae</taxon>
        <taxon>Hippocastanoideae</taxon>
        <taxon>Acereae</taxon>
        <taxon>Dipteronia</taxon>
    </lineage>
</organism>
<gene>
    <name evidence="1" type="ORF">Dsin_008531</name>
</gene>
<reference evidence="1" key="1">
    <citation type="journal article" date="2023" name="Plant J.">
        <title>Genome sequences and population genomics provide insights into the demographic history, inbreeding, and mutation load of two 'living fossil' tree species of Dipteronia.</title>
        <authorList>
            <person name="Feng Y."/>
            <person name="Comes H.P."/>
            <person name="Chen J."/>
            <person name="Zhu S."/>
            <person name="Lu R."/>
            <person name="Zhang X."/>
            <person name="Li P."/>
            <person name="Qiu J."/>
            <person name="Olsen K.M."/>
            <person name="Qiu Y."/>
        </authorList>
    </citation>
    <scope>NUCLEOTIDE SEQUENCE</scope>
    <source>
        <strain evidence="1">NBL</strain>
    </source>
</reference>
<name>A0AAE0ANW5_9ROSI</name>
<dbReference type="AlphaFoldDB" id="A0AAE0ANW5"/>
<keyword evidence="2" id="KW-1185">Reference proteome</keyword>
<comment type="caution">
    <text evidence="1">The sequence shown here is derived from an EMBL/GenBank/DDBJ whole genome shotgun (WGS) entry which is preliminary data.</text>
</comment>
<evidence type="ECO:0000313" key="1">
    <source>
        <dbReference type="EMBL" id="KAK3221506.1"/>
    </source>
</evidence>
<accession>A0AAE0ANW5</accession>
<dbReference type="Proteomes" id="UP001281410">
    <property type="component" value="Unassembled WGS sequence"/>
</dbReference>
<evidence type="ECO:0000313" key="2">
    <source>
        <dbReference type="Proteomes" id="UP001281410"/>
    </source>
</evidence>
<proteinExistence type="predicted"/>